<dbReference type="AlphaFoldDB" id="A0A2J6PFP2"/>
<accession>A0A2J6PFP2</accession>
<evidence type="ECO:0000313" key="2">
    <source>
        <dbReference type="Proteomes" id="UP000235672"/>
    </source>
</evidence>
<proteinExistence type="predicted"/>
<sequence length="88" mass="9867">MSVNDCFFDEFESADCFAVDEPSLTRVSVQERLPEQPRQPSYCRAQTTSFCSSRSSCAPCAPYTGIRYWERCLHAAGLSVVVDFKDIG</sequence>
<reference evidence="1 2" key="1">
    <citation type="submission" date="2016-05" db="EMBL/GenBank/DDBJ databases">
        <title>A degradative enzymes factory behind the ericoid mycorrhizal symbiosis.</title>
        <authorList>
            <consortium name="DOE Joint Genome Institute"/>
            <person name="Martino E."/>
            <person name="Morin E."/>
            <person name="Grelet G."/>
            <person name="Kuo A."/>
            <person name="Kohler A."/>
            <person name="Daghino S."/>
            <person name="Barry K."/>
            <person name="Choi C."/>
            <person name="Cichocki N."/>
            <person name="Clum A."/>
            <person name="Copeland A."/>
            <person name="Hainaut M."/>
            <person name="Haridas S."/>
            <person name="Labutti K."/>
            <person name="Lindquist E."/>
            <person name="Lipzen A."/>
            <person name="Khouja H.-R."/>
            <person name="Murat C."/>
            <person name="Ohm R."/>
            <person name="Olson A."/>
            <person name="Spatafora J."/>
            <person name="Veneault-Fourrey C."/>
            <person name="Henrissat B."/>
            <person name="Grigoriev I."/>
            <person name="Martin F."/>
            <person name="Perotto S."/>
        </authorList>
    </citation>
    <scope>NUCLEOTIDE SEQUENCE [LARGE SCALE GENOMIC DNA]</scope>
    <source>
        <strain evidence="1 2">UAMH 7357</strain>
    </source>
</reference>
<organism evidence="1 2">
    <name type="scientific">Hyaloscypha hepaticicola</name>
    <dbReference type="NCBI Taxonomy" id="2082293"/>
    <lineage>
        <taxon>Eukaryota</taxon>
        <taxon>Fungi</taxon>
        <taxon>Dikarya</taxon>
        <taxon>Ascomycota</taxon>
        <taxon>Pezizomycotina</taxon>
        <taxon>Leotiomycetes</taxon>
        <taxon>Helotiales</taxon>
        <taxon>Hyaloscyphaceae</taxon>
        <taxon>Hyaloscypha</taxon>
    </lineage>
</organism>
<keyword evidence="2" id="KW-1185">Reference proteome</keyword>
<protein>
    <submittedName>
        <fullName evidence="1">Uncharacterized protein</fullName>
    </submittedName>
</protein>
<name>A0A2J6PFP2_9HELO</name>
<dbReference type="EMBL" id="KZ613541">
    <property type="protein sequence ID" value="PMD12850.1"/>
    <property type="molecule type" value="Genomic_DNA"/>
</dbReference>
<dbReference type="Proteomes" id="UP000235672">
    <property type="component" value="Unassembled WGS sequence"/>
</dbReference>
<evidence type="ECO:0000313" key="1">
    <source>
        <dbReference type="EMBL" id="PMD12850.1"/>
    </source>
</evidence>
<gene>
    <name evidence="1" type="ORF">NA56DRAFT_652207</name>
</gene>